<keyword evidence="3" id="KW-1185">Reference proteome</keyword>
<protein>
    <submittedName>
        <fullName evidence="2">Uncharacterized protein</fullName>
    </submittedName>
</protein>
<comment type="caution">
    <text evidence="2">The sequence shown here is derived from an EMBL/GenBank/DDBJ whole genome shotgun (WGS) entry which is preliminary data.</text>
</comment>
<dbReference type="Proteomes" id="UP000216339">
    <property type="component" value="Unassembled WGS sequence"/>
</dbReference>
<proteinExistence type="predicted"/>
<gene>
    <name evidence="2" type="ORF">BSZ37_06005</name>
</gene>
<name>A0A271IY69_9BACT</name>
<sequence>MPVAEAAPPAARRPIEARPVALPPSVSPGGLEAEPRSVPDPTIHVSIGVVEVRAVQPPPHRRAERPAPVVSLDEFLKPSGTR</sequence>
<evidence type="ECO:0000256" key="1">
    <source>
        <dbReference type="SAM" id="MobiDB-lite"/>
    </source>
</evidence>
<organism evidence="2 3">
    <name type="scientific">Rubrivirga marina</name>
    <dbReference type="NCBI Taxonomy" id="1196024"/>
    <lineage>
        <taxon>Bacteria</taxon>
        <taxon>Pseudomonadati</taxon>
        <taxon>Rhodothermota</taxon>
        <taxon>Rhodothermia</taxon>
        <taxon>Rhodothermales</taxon>
        <taxon>Rubricoccaceae</taxon>
        <taxon>Rubrivirga</taxon>
    </lineage>
</organism>
<dbReference type="EMBL" id="MQWD01000001">
    <property type="protein sequence ID" value="PAP76027.1"/>
    <property type="molecule type" value="Genomic_DNA"/>
</dbReference>
<evidence type="ECO:0000313" key="2">
    <source>
        <dbReference type="EMBL" id="PAP76027.1"/>
    </source>
</evidence>
<accession>A0A271IY69</accession>
<evidence type="ECO:0000313" key="3">
    <source>
        <dbReference type="Proteomes" id="UP000216339"/>
    </source>
</evidence>
<feature type="compositionally biased region" description="Low complexity" evidence="1">
    <location>
        <begin position="1"/>
        <end position="20"/>
    </location>
</feature>
<reference evidence="2 3" key="1">
    <citation type="submission" date="2016-11" db="EMBL/GenBank/DDBJ databases">
        <title>Study of marine rhodopsin-containing bacteria.</title>
        <authorList>
            <person name="Yoshizawa S."/>
            <person name="Kumagai Y."/>
            <person name="Kogure K."/>
        </authorList>
    </citation>
    <scope>NUCLEOTIDE SEQUENCE [LARGE SCALE GENOMIC DNA]</scope>
    <source>
        <strain evidence="2 3">SAORIC-28</strain>
    </source>
</reference>
<feature type="region of interest" description="Disordered" evidence="1">
    <location>
        <begin position="1"/>
        <end position="42"/>
    </location>
</feature>
<dbReference type="AlphaFoldDB" id="A0A271IY69"/>